<dbReference type="PANTHER" id="PTHR37540:SF10">
    <property type="entry name" value="SIGMA-70 REGION 2 FAMILY PROTEIN"/>
    <property type="match status" value="1"/>
</dbReference>
<evidence type="ECO:0000256" key="1">
    <source>
        <dbReference type="ARBA" id="ARBA00023242"/>
    </source>
</evidence>
<reference evidence="2" key="1">
    <citation type="journal article" date="2021" name="Nat. Commun.">
        <title>Genetic determinants of endophytism in the Arabidopsis root mycobiome.</title>
        <authorList>
            <person name="Mesny F."/>
            <person name="Miyauchi S."/>
            <person name="Thiergart T."/>
            <person name="Pickel B."/>
            <person name="Atanasova L."/>
            <person name="Karlsson M."/>
            <person name="Huettel B."/>
            <person name="Barry K.W."/>
            <person name="Haridas S."/>
            <person name="Chen C."/>
            <person name="Bauer D."/>
            <person name="Andreopoulos W."/>
            <person name="Pangilinan J."/>
            <person name="LaButti K."/>
            <person name="Riley R."/>
            <person name="Lipzen A."/>
            <person name="Clum A."/>
            <person name="Drula E."/>
            <person name="Henrissat B."/>
            <person name="Kohler A."/>
            <person name="Grigoriev I.V."/>
            <person name="Martin F.M."/>
            <person name="Hacquard S."/>
        </authorList>
    </citation>
    <scope>NUCLEOTIDE SEQUENCE</scope>
    <source>
        <strain evidence="2">MPI-SDFR-AT-0073</strain>
    </source>
</reference>
<name>A0A9P8UTY9_9PEZI</name>
<dbReference type="OrthoDB" id="4158087at2759"/>
<evidence type="ECO:0000313" key="2">
    <source>
        <dbReference type="EMBL" id="KAH6658178.1"/>
    </source>
</evidence>
<organism evidence="2 3">
    <name type="scientific">Truncatella angustata</name>
    <dbReference type="NCBI Taxonomy" id="152316"/>
    <lineage>
        <taxon>Eukaryota</taxon>
        <taxon>Fungi</taxon>
        <taxon>Dikarya</taxon>
        <taxon>Ascomycota</taxon>
        <taxon>Pezizomycotina</taxon>
        <taxon>Sordariomycetes</taxon>
        <taxon>Xylariomycetidae</taxon>
        <taxon>Amphisphaeriales</taxon>
        <taxon>Sporocadaceae</taxon>
        <taxon>Truncatella</taxon>
    </lineage>
</organism>
<dbReference type="RefSeq" id="XP_045962412.1">
    <property type="nucleotide sequence ID" value="XM_046102244.1"/>
</dbReference>
<dbReference type="Pfam" id="PF11951">
    <property type="entry name" value="Fungal_trans_2"/>
    <property type="match status" value="1"/>
</dbReference>
<proteinExistence type="predicted"/>
<dbReference type="Proteomes" id="UP000758603">
    <property type="component" value="Unassembled WGS sequence"/>
</dbReference>
<keyword evidence="3" id="KW-1185">Reference proteome</keyword>
<comment type="caution">
    <text evidence="2">The sequence shown here is derived from an EMBL/GenBank/DDBJ whole genome shotgun (WGS) entry which is preliminary data.</text>
</comment>
<gene>
    <name evidence="2" type="ORF">BKA67DRAFT_557350</name>
</gene>
<sequence>MPQLRFISVEGRDGKASKLTSSVRSHAIRAGLRKTTHPRRVKTAAEQSYRSAKCRDDLMAHFKFPEEFQSLTGLSGPGNASARLALQECRTAHTNSVPQTFVETSTQLRAYHIQAVCAGSIDPFNSLPIPTNPEVDCLIKYLITKFGLNLATVDRRKSWFPYALQNAPMMHSTLAMTAALWRAEHSALEYSIQVEGIHQKGEAMREIRTKLAHAESVGNDDDMNFLMATMSTLGIVETCDGDFEAAETHLRGVQDLFSSRGGHDSLKDDFVLCKSINLADIQVAVALGHRLKFPLLHTDQAYLPASIIEQAWYPPLDHSILNDSSYYHVRIFVQIRQLLLARQSSVVSLDALRTLLNMADDAILRHLYQDSTDVSDASRRSRALVLAAHVFTYVTLRQVPPSSPLVRRMCARLQSIVGLTSSAREIWTENMAALLWVAFVGLLGMGTGTGAKTPPGGQWFLALFQCTVQRHPQGCSPGDGSIRRLLSSFLWDELCCQPLLAGLEERLGQAL</sequence>
<dbReference type="GeneID" id="70131136"/>
<dbReference type="AlphaFoldDB" id="A0A9P8UTY9"/>
<dbReference type="EMBL" id="JAGPXC010000002">
    <property type="protein sequence ID" value="KAH6658178.1"/>
    <property type="molecule type" value="Genomic_DNA"/>
</dbReference>
<accession>A0A9P8UTY9</accession>
<dbReference type="InterPro" id="IPR021858">
    <property type="entry name" value="Fun_TF"/>
</dbReference>
<dbReference type="PANTHER" id="PTHR37540">
    <property type="entry name" value="TRANSCRIPTION FACTOR (ACR-2), PUTATIVE-RELATED-RELATED"/>
    <property type="match status" value="1"/>
</dbReference>
<keyword evidence="1" id="KW-0539">Nucleus</keyword>
<evidence type="ECO:0000313" key="3">
    <source>
        <dbReference type="Proteomes" id="UP000758603"/>
    </source>
</evidence>
<protein>
    <submittedName>
        <fullName evidence="2">Uncharacterized protein</fullName>
    </submittedName>
</protein>